<dbReference type="AlphaFoldDB" id="A0A2K0U2Z2"/>
<dbReference type="SUPFAM" id="SSF100950">
    <property type="entry name" value="NagB/RpiA/CoA transferase-like"/>
    <property type="match status" value="1"/>
</dbReference>
<dbReference type="Gene3D" id="3.40.50.10420">
    <property type="entry name" value="NagB/RpiA/CoA transferase-like"/>
    <property type="match status" value="1"/>
</dbReference>
<dbReference type="InterPro" id="IPR024185">
    <property type="entry name" value="FTHF_cligase-like_sf"/>
</dbReference>
<comment type="catalytic activity">
    <reaction evidence="4">
        <text>(6S)-5-formyl-5,6,7,8-tetrahydrofolate + ATP = (6R)-5,10-methenyltetrahydrofolate + ADP + phosphate</text>
        <dbReference type="Rhea" id="RHEA:10488"/>
        <dbReference type="ChEBI" id="CHEBI:30616"/>
        <dbReference type="ChEBI" id="CHEBI:43474"/>
        <dbReference type="ChEBI" id="CHEBI:57455"/>
        <dbReference type="ChEBI" id="CHEBI:57457"/>
        <dbReference type="ChEBI" id="CHEBI:456216"/>
        <dbReference type="EC" id="6.3.3.2"/>
    </reaction>
</comment>
<dbReference type="Proteomes" id="UP000236290">
    <property type="component" value="Unassembled WGS sequence"/>
</dbReference>
<comment type="similarity">
    <text evidence="1">Belongs to the 5-formyltetrahydrofolate cyclo-ligase family.</text>
</comment>
<dbReference type="InterPro" id="IPR037171">
    <property type="entry name" value="NagB/RpiA_transferase-like"/>
</dbReference>
<dbReference type="OrthoDB" id="2015992at2759"/>
<dbReference type="EMBL" id="MTYI01000111">
    <property type="protein sequence ID" value="PNP52132.1"/>
    <property type="molecule type" value="Genomic_DNA"/>
</dbReference>
<dbReference type="GO" id="GO:0009396">
    <property type="term" value="P:folic acid-containing compound biosynthetic process"/>
    <property type="evidence" value="ECO:0007669"/>
    <property type="project" value="TreeGrafter"/>
</dbReference>
<evidence type="ECO:0000256" key="2">
    <source>
        <dbReference type="ARBA" id="ARBA00022741"/>
    </source>
</evidence>
<dbReference type="InterPro" id="IPR002698">
    <property type="entry name" value="FTHF_cligase"/>
</dbReference>
<name>A0A2K0U2Z2_TRIHA</name>
<dbReference type="Pfam" id="PF01812">
    <property type="entry name" value="5-FTHF_cyc-lig"/>
    <property type="match status" value="1"/>
</dbReference>
<reference evidence="6 7" key="1">
    <citation type="submission" date="2017-02" db="EMBL/GenBank/DDBJ databases">
        <title>Genomes of Trichoderma spp. with biocontrol activity.</title>
        <authorList>
            <person name="Gardiner D."/>
            <person name="Kazan K."/>
            <person name="Vos C."/>
            <person name="Harvey P."/>
        </authorList>
    </citation>
    <scope>NUCLEOTIDE SEQUENCE [LARGE SCALE GENOMIC DNA]</scope>
    <source>
        <strain evidence="6 7">Tr1</strain>
    </source>
</reference>
<protein>
    <recommendedName>
        <fullName evidence="5">5-formyltetrahydrofolate cyclo-ligase</fullName>
        <ecNumber evidence="5">6.3.3.2</ecNumber>
    </recommendedName>
</protein>
<dbReference type="GO" id="GO:0035999">
    <property type="term" value="P:tetrahydrofolate interconversion"/>
    <property type="evidence" value="ECO:0007669"/>
    <property type="project" value="TreeGrafter"/>
</dbReference>
<evidence type="ECO:0000313" key="7">
    <source>
        <dbReference type="Proteomes" id="UP000236290"/>
    </source>
</evidence>
<comment type="caution">
    <text evidence="6">The sequence shown here is derived from an EMBL/GenBank/DDBJ whole genome shotgun (WGS) entry which is preliminary data.</text>
</comment>
<accession>A0A2K0U2Z2</accession>
<dbReference type="PANTHER" id="PTHR23407:SF1">
    <property type="entry name" value="5-FORMYLTETRAHYDROFOLATE CYCLO-LIGASE"/>
    <property type="match status" value="1"/>
</dbReference>
<organism evidence="6 7">
    <name type="scientific">Trichoderma harzianum</name>
    <name type="common">Hypocrea lixii</name>
    <dbReference type="NCBI Taxonomy" id="5544"/>
    <lineage>
        <taxon>Eukaryota</taxon>
        <taxon>Fungi</taxon>
        <taxon>Dikarya</taxon>
        <taxon>Ascomycota</taxon>
        <taxon>Pezizomycotina</taxon>
        <taxon>Sordariomycetes</taxon>
        <taxon>Hypocreomycetidae</taxon>
        <taxon>Hypocreales</taxon>
        <taxon>Hypocreaceae</taxon>
        <taxon>Trichoderma</taxon>
    </lineage>
</organism>
<dbReference type="GO" id="GO:0005524">
    <property type="term" value="F:ATP binding"/>
    <property type="evidence" value="ECO:0007669"/>
    <property type="project" value="UniProtKB-KW"/>
</dbReference>
<evidence type="ECO:0000256" key="3">
    <source>
        <dbReference type="ARBA" id="ARBA00022840"/>
    </source>
</evidence>
<proteinExistence type="inferred from homology"/>
<evidence type="ECO:0000256" key="5">
    <source>
        <dbReference type="ARBA" id="ARBA00038966"/>
    </source>
</evidence>
<dbReference type="GO" id="GO:0030272">
    <property type="term" value="F:5-formyltetrahydrofolate cyclo-ligase activity"/>
    <property type="evidence" value="ECO:0007669"/>
    <property type="project" value="UniProtKB-EC"/>
</dbReference>
<evidence type="ECO:0000256" key="4">
    <source>
        <dbReference type="ARBA" id="ARBA00036539"/>
    </source>
</evidence>
<dbReference type="PANTHER" id="PTHR23407">
    <property type="entry name" value="ATPASE INHIBITOR/5-FORMYLTETRAHYDROFOLATE CYCLO-LIGASE"/>
    <property type="match status" value="1"/>
</dbReference>
<evidence type="ECO:0000256" key="1">
    <source>
        <dbReference type="ARBA" id="ARBA00010638"/>
    </source>
</evidence>
<sequence>MASPLATAKQQLRRLLKQRLSKVSQDSVLAQSMTNSTSINIQPLTPHQSLFFHLFEKIDNSIISGSTIFETLKSFKPYQDANRISVYLSMPVGEIQTDAIVRHALNSGKQVFVPYLHKSPLDEPGTPARVMDMVQLQDVQDYDRLQRDSWGIPSIDPATVHLRQRILGGPDVHKSDQSTLDLILMPGVAFDTDGAGSVRRLGHGKGFYDFFLNRYLAAKPHDEVGNDGPVLRFYGLALTEQLLNPETDEPVPMGQYDRKLHGLILGNGEIKLSPDTLSISAS</sequence>
<dbReference type="EC" id="6.3.3.2" evidence="5"/>
<evidence type="ECO:0000313" key="6">
    <source>
        <dbReference type="EMBL" id="PNP52132.1"/>
    </source>
</evidence>
<gene>
    <name evidence="6" type="ORF">THARTR1_07341</name>
</gene>
<keyword evidence="3" id="KW-0067">ATP-binding</keyword>
<dbReference type="GO" id="GO:0005739">
    <property type="term" value="C:mitochondrion"/>
    <property type="evidence" value="ECO:0007669"/>
    <property type="project" value="TreeGrafter"/>
</dbReference>
<keyword evidence="2" id="KW-0547">Nucleotide-binding</keyword>